<keyword evidence="6 9" id="KW-1133">Transmembrane helix</keyword>
<sequence>MASLSVFLASLFSTHPTSRTLKHRPVFGTPLTNPSLFSRRIHSSTSRNLNYETRVAYTSTTGSSVGKDDHTNEEVEVSSWVDHLQKEAQPYAKLARLDRPIGTWLFMFPLTWSAALAATVGSLPDFKALAVLVCASPLLRGAACTINDFLDRDLDKMVERTKLRPLASGTVTPFQGLCFFGFQLLLFHGILLQLPYNSLMYEALYVFLLSTYPLTKRITYWPQAYLGLTMNWGAIVGWHAVKGSLQPSIVFPLFLSGFFWTIIYDTIYAHQDKEDDVKIGIKSTALKFGESTKEWITGFAIACIASFALTGYNAALGWPFYAFLAAAAAQLAWQIGTANLSSPPDCNRKFMSNKWFGTLIFSGILLGRVFS</sequence>
<dbReference type="InterPro" id="IPR000537">
    <property type="entry name" value="UbiA_prenyltransferase"/>
</dbReference>
<organism evidence="10 11">
    <name type="scientific">Hibiscus syriacus</name>
    <name type="common">Rose of Sharon</name>
    <dbReference type="NCBI Taxonomy" id="106335"/>
    <lineage>
        <taxon>Eukaryota</taxon>
        <taxon>Viridiplantae</taxon>
        <taxon>Streptophyta</taxon>
        <taxon>Embryophyta</taxon>
        <taxon>Tracheophyta</taxon>
        <taxon>Spermatophyta</taxon>
        <taxon>Magnoliopsida</taxon>
        <taxon>eudicotyledons</taxon>
        <taxon>Gunneridae</taxon>
        <taxon>Pentapetalae</taxon>
        <taxon>rosids</taxon>
        <taxon>malvids</taxon>
        <taxon>Malvales</taxon>
        <taxon>Malvaceae</taxon>
        <taxon>Malvoideae</taxon>
        <taxon>Hibiscus</taxon>
    </lineage>
</organism>
<keyword evidence="11" id="KW-1185">Reference proteome</keyword>
<dbReference type="InterPro" id="IPR030470">
    <property type="entry name" value="UbiA_prenylTrfase_CS"/>
</dbReference>
<dbReference type="Pfam" id="PF01040">
    <property type="entry name" value="UbiA"/>
    <property type="match status" value="1"/>
</dbReference>
<dbReference type="InterPro" id="IPR039653">
    <property type="entry name" value="Prenyltransferase"/>
</dbReference>
<accession>A0A6A3CJS0</accession>
<dbReference type="EC" id="2.5.1.39" evidence="9"/>
<keyword evidence="9" id="KW-0496">Mitochondrion</keyword>
<dbReference type="Gene3D" id="1.20.120.1780">
    <property type="entry name" value="UbiA prenyltransferase"/>
    <property type="match status" value="1"/>
</dbReference>
<comment type="subcellular location">
    <subcellularLocation>
        <location evidence="2">Membrane</location>
        <topology evidence="2">Multi-pass membrane protein</topology>
    </subcellularLocation>
    <subcellularLocation>
        <location evidence="9">Mitochondrion inner membrane</location>
        <topology evidence="9">Multi-pass membrane protein</topology>
        <orientation evidence="9">Matrix side</orientation>
    </subcellularLocation>
</comment>
<evidence type="ECO:0000256" key="2">
    <source>
        <dbReference type="ARBA" id="ARBA00004141"/>
    </source>
</evidence>
<dbReference type="GO" id="GO:0008299">
    <property type="term" value="P:isoprenoid biosynthetic process"/>
    <property type="evidence" value="ECO:0007669"/>
    <property type="project" value="UniProtKB-UniRule"/>
</dbReference>
<evidence type="ECO:0000256" key="6">
    <source>
        <dbReference type="ARBA" id="ARBA00022989"/>
    </source>
</evidence>
<evidence type="ECO:0000256" key="5">
    <source>
        <dbReference type="ARBA" id="ARBA00022692"/>
    </source>
</evidence>
<dbReference type="HAMAP" id="MF_01635">
    <property type="entry name" value="UbiA"/>
    <property type="match status" value="1"/>
</dbReference>
<comment type="function">
    <text evidence="9">Catalyzes the prenylation of para-hydroxybenzoate (PHB) with an all-trans polyprenyl group. Mediates the second step in the final reaction sequence of coenzyme Q (CoQ) biosynthesis, which is the condensation of the polyisoprenoid side chain with PHB, generating the first membrane-bound Q intermediate.</text>
</comment>
<feature type="transmembrane region" description="Helical" evidence="9">
    <location>
        <begin position="295"/>
        <end position="314"/>
    </location>
</feature>
<proteinExistence type="inferred from homology"/>
<feature type="transmembrane region" description="Helical" evidence="9">
    <location>
        <begin position="247"/>
        <end position="264"/>
    </location>
</feature>
<evidence type="ECO:0000256" key="4">
    <source>
        <dbReference type="ARBA" id="ARBA00022679"/>
    </source>
</evidence>
<keyword evidence="7 9" id="KW-0472">Membrane</keyword>
<comment type="catalytic activity">
    <reaction evidence="8">
        <text>4-hydroxybenzoate + (2E)-geranyl diphosphate = 3-geranyl-4-hydroxybenzoate + diphosphate</text>
        <dbReference type="Rhea" id="RHEA:27854"/>
        <dbReference type="ChEBI" id="CHEBI:17879"/>
        <dbReference type="ChEBI" id="CHEBI:33019"/>
        <dbReference type="ChEBI" id="CHEBI:58057"/>
        <dbReference type="ChEBI" id="CHEBI:60878"/>
        <dbReference type="EC" id="2.5.1.93"/>
    </reaction>
</comment>
<dbReference type="Gene3D" id="1.10.357.140">
    <property type="entry name" value="UbiA prenyltransferase"/>
    <property type="match status" value="1"/>
</dbReference>
<comment type="cofactor">
    <cofactor evidence="1 9">
        <name>Mg(2+)</name>
        <dbReference type="ChEBI" id="CHEBI:18420"/>
    </cofactor>
</comment>
<dbReference type="GO" id="GO:0005743">
    <property type="term" value="C:mitochondrial inner membrane"/>
    <property type="evidence" value="ECO:0007669"/>
    <property type="project" value="UniProtKB-SubCell"/>
</dbReference>
<feature type="transmembrane region" description="Helical" evidence="9">
    <location>
        <begin position="224"/>
        <end position="241"/>
    </location>
</feature>
<dbReference type="EMBL" id="VEPZ02000308">
    <property type="protein sequence ID" value="KAE8727389.1"/>
    <property type="molecule type" value="Genomic_DNA"/>
</dbReference>
<dbReference type="NCBIfam" id="TIGR01474">
    <property type="entry name" value="ubiA_proteo"/>
    <property type="match status" value="1"/>
</dbReference>
<keyword evidence="9" id="KW-0831">Ubiquinone biosynthesis</keyword>
<keyword evidence="5 9" id="KW-0812">Transmembrane</keyword>
<evidence type="ECO:0000313" key="10">
    <source>
        <dbReference type="EMBL" id="KAE8727389.1"/>
    </source>
</evidence>
<feature type="transmembrane region" description="Helical" evidence="9">
    <location>
        <begin position="101"/>
        <end position="123"/>
    </location>
</feature>
<evidence type="ECO:0000256" key="7">
    <source>
        <dbReference type="ARBA" id="ARBA00023136"/>
    </source>
</evidence>
<dbReference type="GO" id="GO:0006744">
    <property type="term" value="P:ubiquinone biosynthetic process"/>
    <property type="evidence" value="ECO:0007669"/>
    <property type="project" value="UniProtKB-UniRule"/>
</dbReference>
<protein>
    <recommendedName>
        <fullName evidence="9">4-hydroxybenzoate polyprenyltransferase, mitochondrial</fullName>
        <shortName evidence="9">4-HB polyprenyltransferase</shortName>
        <ecNumber evidence="9">2.5.1.39</ecNumber>
    </recommendedName>
    <alternativeName>
        <fullName evidence="9">Para-hydroxybenzoate--polyprenyltransferase</fullName>
        <shortName evidence="9">PHB:PPT</shortName>
        <shortName evidence="9">PHB:polyprenyltransferase</shortName>
    </alternativeName>
</protein>
<comment type="caution">
    <text evidence="10">The sequence shown here is derived from an EMBL/GenBank/DDBJ whole genome shotgun (WGS) entry which is preliminary data.</text>
</comment>
<evidence type="ECO:0000256" key="9">
    <source>
        <dbReference type="HAMAP-Rule" id="MF_03189"/>
    </source>
</evidence>
<dbReference type="InterPro" id="IPR006370">
    <property type="entry name" value="HB_polyprenyltransferase-like"/>
</dbReference>
<feature type="transmembrane region" description="Helical" evidence="9">
    <location>
        <begin position="171"/>
        <end position="192"/>
    </location>
</feature>
<name>A0A6A3CJS0_HIBSY</name>
<comment type="catalytic activity">
    <reaction evidence="9">
        <text>an all-trans-polyprenyl diphosphate + 4-hydroxybenzoate = a 4-hydroxy-3-(all-trans-polyprenyl)benzoate + diphosphate</text>
        <dbReference type="Rhea" id="RHEA:44504"/>
        <dbReference type="Rhea" id="RHEA-COMP:9514"/>
        <dbReference type="Rhea" id="RHEA-COMP:9564"/>
        <dbReference type="ChEBI" id="CHEBI:17879"/>
        <dbReference type="ChEBI" id="CHEBI:33019"/>
        <dbReference type="ChEBI" id="CHEBI:58914"/>
        <dbReference type="ChEBI" id="CHEBI:78396"/>
        <dbReference type="EC" id="2.5.1.39"/>
    </reaction>
</comment>
<reference evidence="10" key="1">
    <citation type="submission" date="2019-09" db="EMBL/GenBank/DDBJ databases">
        <title>Draft genome information of white flower Hibiscus syriacus.</title>
        <authorList>
            <person name="Kim Y.-M."/>
        </authorList>
    </citation>
    <scope>NUCLEOTIDE SEQUENCE [LARGE SCALE GENOMIC DNA]</scope>
    <source>
        <strain evidence="10">YM2019G1</strain>
    </source>
</reference>
<dbReference type="FunFam" id="1.10.357.140:FF:000003">
    <property type="entry name" value="4-hydroxybenzoate polyprenyltransferase, mitochondrial"/>
    <property type="match status" value="1"/>
</dbReference>
<evidence type="ECO:0000256" key="3">
    <source>
        <dbReference type="ARBA" id="ARBA00005985"/>
    </source>
</evidence>
<gene>
    <name evidence="10" type="ORF">F3Y22_tig00005465pilonHSYRG00156</name>
</gene>
<evidence type="ECO:0000256" key="1">
    <source>
        <dbReference type="ARBA" id="ARBA00001946"/>
    </source>
</evidence>
<dbReference type="PROSITE" id="PS00943">
    <property type="entry name" value="UBIA"/>
    <property type="match status" value="1"/>
</dbReference>
<dbReference type="PANTHER" id="PTHR11048:SF40">
    <property type="entry name" value="4-HYDROXYBENZOATE POLYPRENYLTRANSFERASE, MITOCHONDRIAL-LIKE ISOFORM X1"/>
    <property type="match status" value="1"/>
</dbReference>
<dbReference type="GO" id="GO:0008412">
    <property type="term" value="F:4-hydroxybenzoate polyprenyltransferase activity"/>
    <property type="evidence" value="ECO:0007669"/>
    <property type="project" value="UniProtKB-EC"/>
</dbReference>
<feature type="transmembrane region" description="Helical" evidence="9">
    <location>
        <begin position="129"/>
        <end position="150"/>
    </location>
</feature>
<dbReference type="InterPro" id="IPR044878">
    <property type="entry name" value="UbiA_sf"/>
</dbReference>
<comment type="pathway">
    <text evidence="9">Cofactor biosynthesis; ubiquinone biosynthesis.</text>
</comment>
<keyword evidence="9" id="KW-0999">Mitochondrion inner membrane</keyword>
<dbReference type="CDD" id="cd13959">
    <property type="entry name" value="PT_UbiA_COQ2"/>
    <property type="match status" value="1"/>
</dbReference>
<dbReference type="GO" id="GO:0102930">
    <property type="term" value="F:4-hydroxybenzoate geranyltransferase activity"/>
    <property type="evidence" value="ECO:0007669"/>
    <property type="project" value="UniProtKB-EC"/>
</dbReference>
<comment type="similarity">
    <text evidence="3 9">Belongs to the UbiA prenyltransferase family.</text>
</comment>
<evidence type="ECO:0000313" key="11">
    <source>
        <dbReference type="Proteomes" id="UP000436088"/>
    </source>
</evidence>
<dbReference type="AlphaFoldDB" id="A0A6A3CJS0"/>
<dbReference type="UniPathway" id="UPA00232"/>
<evidence type="ECO:0000256" key="8">
    <source>
        <dbReference type="ARBA" id="ARBA00050283"/>
    </source>
</evidence>
<keyword evidence="4 9" id="KW-0808">Transferase</keyword>
<keyword evidence="9" id="KW-0414">Isoprene biosynthesis</keyword>
<dbReference type="Proteomes" id="UP000436088">
    <property type="component" value="Unassembled WGS sequence"/>
</dbReference>
<dbReference type="FunFam" id="1.20.120.1780:FF:000001">
    <property type="entry name" value="4-hydroxybenzoate octaprenyltransferase"/>
    <property type="match status" value="1"/>
</dbReference>
<dbReference type="PANTHER" id="PTHR11048">
    <property type="entry name" value="PRENYLTRANSFERASES"/>
    <property type="match status" value="1"/>
</dbReference>